<dbReference type="AlphaFoldDB" id="A0A4Y4D221"/>
<protein>
    <submittedName>
        <fullName evidence="1">Uncharacterized protein</fullName>
    </submittedName>
</protein>
<keyword evidence="2" id="KW-1185">Reference proteome</keyword>
<organism evidence="1 2">
    <name type="scientific">Zoogloea ramigera</name>
    <dbReference type="NCBI Taxonomy" id="350"/>
    <lineage>
        <taxon>Bacteria</taxon>
        <taxon>Pseudomonadati</taxon>
        <taxon>Pseudomonadota</taxon>
        <taxon>Betaproteobacteria</taxon>
        <taxon>Rhodocyclales</taxon>
        <taxon>Zoogloeaceae</taxon>
        <taxon>Zoogloea</taxon>
    </lineage>
</organism>
<evidence type="ECO:0000313" key="1">
    <source>
        <dbReference type="EMBL" id="GEC97784.1"/>
    </source>
</evidence>
<proteinExistence type="predicted"/>
<evidence type="ECO:0000313" key="2">
    <source>
        <dbReference type="Proteomes" id="UP000318422"/>
    </source>
</evidence>
<dbReference type="Proteomes" id="UP000318422">
    <property type="component" value="Unassembled WGS sequence"/>
</dbReference>
<accession>A0A4Y4D221</accession>
<comment type="caution">
    <text evidence="1">The sequence shown here is derived from an EMBL/GenBank/DDBJ whole genome shotgun (WGS) entry which is preliminary data.</text>
</comment>
<sequence>MPMTIDLEKLIEWLGVEGAIAGLDGSDLTAAELGELMPESKPSGHSKLKRRDLIRAMVEQKRLDLTKKPEELMAMDADSLKAYFHSIKASKKEILDLLESLDIRPGSVARNNLTEFAAREISDIGMYRRVAQGTKPPDVQDGGGSS</sequence>
<gene>
    <name evidence="1" type="ORF">ZRA01_38570</name>
</gene>
<reference evidence="1 2" key="1">
    <citation type="submission" date="2019-06" db="EMBL/GenBank/DDBJ databases">
        <title>Whole genome shotgun sequence of Zoogloea ramigera NBRC 15342.</title>
        <authorList>
            <person name="Hosoyama A."/>
            <person name="Uohara A."/>
            <person name="Ohji S."/>
            <person name="Ichikawa N."/>
        </authorList>
    </citation>
    <scope>NUCLEOTIDE SEQUENCE [LARGE SCALE GENOMIC DNA]</scope>
    <source>
        <strain evidence="1 2">NBRC 15342</strain>
    </source>
</reference>
<name>A0A4Y4D221_ZOORA</name>
<dbReference type="EMBL" id="BJNV01000130">
    <property type="protein sequence ID" value="GEC97784.1"/>
    <property type="molecule type" value="Genomic_DNA"/>
</dbReference>